<dbReference type="EMBL" id="LNXT01000007">
    <property type="protein sequence ID" value="KTC74863.1"/>
    <property type="molecule type" value="Genomic_DNA"/>
</dbReference>
<dbReference type="SUPFAM" id="SSF64182">
    <property type="entry name" value="DHH phosphoesterases"/>
    <property type="match status" value="1"/>
</dbReference>
<dbReference type="Proteomes" id="UP000255066">
    <property type="component" value="Unassembled WGS sequence"/>
</dbReference>
<evidence type="ECO:0000256" key="5">
    <source>
        <dbReference type="ARBA" id="ARBA00022839"/>
    </source>
</evidence>
<dbReference type="Pfam" id="PF17768">
    <property type="entry name" value="RecJ_OB"/>
    <property type="match status" value="1"/>
</dbReference>
<sequence length="577" mass="63774">MQIKRRAIAEIPSSLTAIPKLLQRIYTARGIQDESQLDKRLQSLLPYNQLSGIDKASDRLEKALRHKQRILVIGDFDADGATSTAVAISALKTMGASHVDYLVPNRFEFGYGLTPAIVEVARQRAPDLLITVDNGIASIDGVEAANQAGIDVLITDHHLPGEQLPKACAIVNPNQSGDQFSSKSMAGVGVIFYVMLALRRQLVNSNWFTEQGIEAPNMAQFLDLVALGTVADVVSLDQNNRIMVSQGLARIRQGHCRPGIRALLEAAGKSTENIRESDMGFSVAPRLNAAGRLDDMSLGIECLLCEDMNRARNYAAQLDELNQERRQIEAEMKEQALAVVNQMTRKMDQSVHLPPALCLMDENWHQGVIGILAGRLKDRFHRPVIAFAVVSETEMKGSARSVTGLNIRDVLAEIDTHYPGLINRFGGHAMAAGLSLHPGAFSDFQKVFIEEVARHVHVLDPEGVLLTDGSLSSSELHLETALMLQQAGPWGQQFPEPCFDDVFEIIEQRLVGKNHLKLSLIHEQGGETIDAIAFNVDLNQWPNHRLRKLHMAYKLDVNVFQRRSRLQLIAEVLSPLD</sequence>
<evidence type="ECO:0000256" key="1">
    <source>
        <dbReference type="ARBA" id="ARBA00005915"/>
    </source>
</evidence>
<evidence type="ECO:0000256" key="4">
    <source>
        <dbReference type="ARBA" id="ARBA00022801"/>
    </source>
</evidence>
<feature type="domain" description="RecJ OB" evidence="9">
    <location>
        <begin position="467"/>
        <end position="570"/>
    </location>
</feature>
<feature type="domain" description="DDH" evidence="7">
    <location>
        <begin position="69"/>
        <end position="229"/>
    </location>
</feature>
<proteinExistence type="inferred from homology"/>
<keyword evidence="12" id="KW-1185">Reference proteome</keyword>
<dbReference type="GO" id="GO:0008409">
    <property type="term" value="F:5'-3' exonuclease activity"/>
    <property type="evidence" value="ECO:0007669"/>
    <property type="project" value="InterPro"/>
</dbReference>
<dbReference type="Proteomes" id="UP000054735">
    <property type="component" value="Unassembled WGS sequence"/>
</dbReference>
<dbReference type="GO" id="GO:0006281">
    <property type="term" value="P:DNA repair"/>
    <property type="evidence" value="ECO:0007669"/>
    <property type="project" value="InterPro"/>
</dbReference>
<keyword evidence="4 11" id="KW-0378">Hydrolase</keyword>
<dbReference type="Gene3D" id="3.90.1640.30">
    <property type="match status" value="1"/>
</dbReference>
<gene>
    <name evidence="11" type="primary">recJ</name>
    <name evidence="10" type="ORF">Lbir_0653</name>
    <name evidence="11" type="ORF">NCTC12437_01538</name>
</gene>
<dbReference type="InterPro" id="IPR041122">
    <property type="entry name" value="RecJ_OB"/>
</dbReference>
<dbReference type="GO" id="GO:0003676">
    <property type="term" value="F:nucleic acid binding"/>
    <property type="evidence" value="ECO:0007669"/>
    <property type="project" value="InterPro"/>
</dbReference>
<evidence type="ECO:0000256" key="2">
    <source>
        <dbReference type="ARBA" id="ARBA00019841"/>
    </source>
</evidence>
<dbReference type="AlphaFoldDB" id="A0A378IHV1"/>
<dbReference type="InterPro" id="IPR004610">
    <property type="entry name" value="RecJ"/>
</dbReference>
<keyword evidence="3" id="KW-0540">Nuclease</keyword>
<accession>A0A378IHV1</accession>
<evidence type="ECO:0000313" key="10">
    <source>
        <dbReference type="EMBL" id="KTC74863.1"/>
    </source>
</evidence>
<keyword evidence="5 11" id="KW-0269">Exonuclease</keyword>
<dbReference type="PANTHER" id="PTHR30255:SF2">
    <property type="entry name" value="SINGLE-STRANDED-DNA-SPECIFIC EXONUCLEASE RECJ"/>
    <property type="match status" value="1"/>
</dbReference>
<keyword evidence="6" id="KW-0175">Coiled coil</keyword>
<evidence type="ECO:0000256" key="6">
    <source>
        <dbReference type="SAM" id="Coils"/>
    </source>
</evidence>
<name>A0A378IHV1_9GAMM</name>
<evidence type="ECO:0000259" key="7">
    <source>
        <dbReference type="Pfam" id="PF01368"/>
    </source>
</evidence>
<dbReference type="GO" id="GO:0006310">
    <property type="term" value="P:DNA recombination"/>
    <property type="evidence" value="ECO:0007669"/>
    <property type="project" value="InterPro"/>
</dbReference>
<evidence type="ECO:0000313" key="12">
    <source>
        <dbReference type="Proteomes" id="UP000054735"/>
    </source>
</evidence>
<dbReference type="Gene3D" id="3.10.310.30">
    <property type="match status" value="1"/>
</dbReference>
<organism evidence="11 13">
    <name type="scientific">Legionella birminghamensis</name>
    <dbReference type="NCBI Taxonomy" id="28083"/>
    <lineage>
        <taxon>Bacteria</taxon>
        <taxon>Pseudomonadati</taxon>
        <taxon>Pseudomonadota</taxon>
        <taxon>Gammaproteobacteria</taxon>
        <taxon>Legionellales</taxon>
        <taxon>Legionellaceae</taxon>
        <taxon>Legionella</taxon>
    </lineage>
</organism>
<dbReference type="InterPro" id="IPR051673">
    <property type="entry name" value="SSDNA_exonuclease_RecJ"/>
</dbReference>
<evidence type="ECO:0000259" key="9">
    <source>
        <dbReference type="Pfam" id="PF17768"/>
    </source>
</evidence>
<dbReference type="InterPro" id="IPR001667">
    <property type="entry name" value="DDH_dom"/>
</dbReference>
<feature type="domain" description="DHHA1" evidence="8">
    <location>
        <begin position="360"/>
        <end position="452"/>
    </location>
</feature>
<dbReference type="InterPro" id="IPR003156">
    <property type="entry name" value="DHHA1_dom"/>
</dbReference>
<dbReference type="Pfam" id="PF02272">
    <property type="entry name" value="DHHA1"/>
    <property type="match status" value="1"/>
</dbReference>
<dbReference type="EMBL" id="UGNW01000001">
    <property type="protein sequence ID" value="STX31764.1"/>
    <property type="molecule type" value="Genomic_DNA"/>
</dbReference>
<evidence type="ECO:0000256" key="3">
    <source>
        <dbReference type="ARBA" id="ARBA00022722"/>
    </source>
</evidence>
<comment type="similarity">
    <text evidence="1">Belongs to the RecJ family.</text>
</comment>
<dbReference type="STRING" id="28083.Lbir_0653"/>
<evidence type="ECO:0000313" key="11">
    <source>
        <dbReference type="EMBL" id="STX31764.1"/>
    </source>
</evidence>
<dbReference type="NCBIfam" id="TIGR00644">
    <property type="entry name" value="recJ"/>
    <property type="match status" value="1"/>
</dbReference>
<reference evidence="10 12" key="1">
    <citation type="submission" date="2015-11" db="EMBL/GenBank/DDBJ databases">
        <title>Genomic analysis of 38 Legionella species identifies large and diverse effector repertoires.</title>
        <authorList>
            <person name="Burstein D."/>
            <person name="Amaro F."/>
            <person name="Zusman T."/>
            <person name="Lifshitz Z."/>
            <person name="Cohen O."/>
            <person name="Gilbert J.A."/>
            <person name="Pupko T."/>
            <person name="Shuman H.A."/>
            <person name="Segal G."/>
        </authorList>
    </citation>
    <scope>NUCLEOTIDE SEQUENCE [LARGE SCALE GENOMIC DNA]</scope>
    <source>
        <strain evidence="10 12">CDC#1407-AL-14</strain>
    </source>
</reference>
<dbReference type="OrthoDB" id="9809852at2"/>
<evidence type="ECO:0000259" key="8">
    <source>
        <dbReference type="Pfam" id="PF02272"/>
    </source>
</evidence>
<protein>
    <recommendedName>
        <fullName evidence="2">Single-stranded-DNA-specific exonuclease RecJ</fullName>
    </recommendedName>
</protein>
<dbReference type="FunFam" id="3.90.1640.30:FF:000001">
    <property type="entry name" value="Single-stranded-DNA-specific exonuclease RecJ"/>
    <property type="match status" value="1"/>
</dbReference>
<reference evidence="11 13" key="2">
    <citation type="submission" date="2018-06" db="EMBL/GenBank/DDBJ databases">
        <authorList>
            <consortium name="Pathogen Informatics"/>
            <person name="Doyle S."/>
        </authorList>
    </citation>
    <scope>NUCLEOTIDE SEQUENCE [LARGE SCALE GENOMIC DNA]</scope>
    <source>
        <strain evidence="11 13">NCTC12437</strain>
    </source>
</reference>
<dbReference type="RefSeq" id="WP_058522763.1">
    <property type="nucleotide sequence ID" value="NZ_CAAAHV010000023.1"/>
</dbReference>
<dbReference type="InterPro" id="IPR038763">
    <property type="entry name" value="DHH_sf"/>
</dbReference>
<dbReference type="Pfam" id="PF01368">
    <property type="entry name" value="DHH"/>
    <property type="match status" value="1"/>
</dbReference>
<evidence type="ECO:0000313" key="13">
    <source>
        <dbReference type="Proteomes" id="UP000255066"/>
    </source>
</evidence>
<feature type="coiled-coil region" evidence="6">
    <location>
        <begin position="311"/>
        <end position="338"/>
    </location>
</feature>
<dbReference type="PANTHER" id="PTHR30255">
    <property type="entry name" value="SINGLE-STRANDED-DNA-SPECIFIC EXONUCLEASE RECJ"/>
    <property type="match status" value="1"/>
</dbReference>